<dbReference type="InterPro" id="IPR036322">
    <property type="entry name" value="WD40_repeat_dom_sf"/>
</dbReference>
<dbReference type="AlphaFoldDB" id="A0A7V5LSX6"/>
<dbReference type="SUPFAM" id="SSF50978">
    <property type="entry name" value="WD40 repeat-like"/>
    <property type="match status" value="1"/>
</dbReference>
<accession>A0A7V5LSX6</accession>
<comment type="caution">
    <text evidence="1">The sequence shown here is derived from an EMBL/GenBank/DDBJ whole genome shotgun (WGS) entry which is preliminary data.</text>
</comment>
<reference evidence="1" key="1">
    <citation type="journal article" date="2020" name="mSystems">
        <title>Genome- and Community-Level Interaction Insights into Carbon Utilization and Element Cycling Functions of Hydrothermarchaeota in Hydrothermal Sediment.</title>
        <authorList>
            <person name="Zhou Z."/>
            <person name="Liu Y."/>
            <person name="Xu W."/>
            <person name="Pan J."/>
            <person name="Luo Z.H."/>
            <person name="Li M."/>
        </authorList>
    </citation>
    <scope>NUCLEOTIDE SEQUENCE [LARGE SCALE GENOMIC DNA]</scope>
    <source>
        <strain evidence="1">HyVt-96</strain>
    </source>
</reference>
<organism evidence="1">
    <name type="scientific">candidate division WOR-3 bacterium</name>
    <dbReference type="NCBI Taxonomy" id="2052148"/>
    <lineage>
        <taxon>Bacteria</taxon>
        <taxon>Bacteria division WOR-3</taxon>
    </lineage>
</organism>
<gene>
    <name evidence="1" type="ORF">ENL43_00020</name>
</gene>
<evidence type="ECO:0000313" key="1">
    <source>
        <dbReference type="EMBL" id="HHF52736.1"/>
    </source>
</evidence>
<sequence length="478" mass="54358">MKLIFILSLLCTIFPEKKGDFFYIGRFLYINNISRTFNYLTVSTVDGFYVYDVSEDKLLMSSWVRGGVKYAVFYNDRVYLVTQDNRLAIYDDFLKRVEYTAFLHKPKSIGVNGEVIVVIDGERMRFFSRDGLEMNSSQDTLGMFWCGEKVNLKGDDNSILFLTPFKKYNPNIGWIDYSVFYPWMNLLYVGTMGDGIIIFDMQLKLPLDSLKLGLPEAEFRKILPCGKDLWVISKNSLTLIEDGPVFKYFIAQRTPFLSANGFFDGAISGNKVFFLTEEGDLVSHDGSNWIVRKHVLDFPQAVYSKDGTLYIAEEQKLKVITEIGNIESISIAGITEISSLGSFVLLLSKSGLYFLKGDSLFSFEDSLGYLNTEVLHISQYNSHMVTVVTSQGIINLKDNLDYEYFAPPFPPGSCVSLTTGKEKIVFGLKSGEIWILSIKDGSWTKYETPTPGVILSVYLKNEYFLYILTDLGLFLMRI</sequence>
<dbReference type="Proteomes" id="UP000886050">
    <property type="component" value="Unassembled WGS sequence"/>
</dbReference>
<protein>
    <recommendedName>
        <fullName evidence="2">WD40 repeat domain-containing protein</fullName>
    </recommendedName>
</protein>
<dbReference type="EMBL" id="DRTX01000002">
    <property type="protein sequence ID" value="HHF52736.1"/>
    <property type="molecule type" value="Genomic_DNA"/>
</dbReference>
<name>A0A7V5LSX6_UNCW3</name>
<proteinExistence type="predicted"/>
<evidence type="ECO:0008006" key="2">
    <source>
        <dbReference type="Google" id="ProtNLM"/>
    </source>
</evidence>